<dbReference type="Proteomes" id="UP000282269">
    <property type="component" value="Chromosome"/>
</dbReference>
<evidence type="ECO:0000259" key="9">
    <source>
        <dbReference type="Pfam" id="PF02223"/>
    </source>
</evidence>
<evidence type="ECO:0000313" key="26">
    <source>
        <dbReference type="Proteomes" id="UP000273194"/>
    </source>
</evidence>
<evidence type="ECO:0000313" key="21">
    <source>
        <dbReference type="Proteomes" id="UP000033057"/>
    </source>
</evidence>
<evidence type="ECO:0000313" key="22">
    <source>
        <dbReference type="Proteomes" id="UP000033085"/>
    </source>
</evidence>
<dbReference type="EMBL" id="CP050869">
    <property type="protein sequence ID" value="QPG51045.1"/>
    <property type="molecule type" value="Genomic_DNA"/>
</dbReference>
<dbReference type="Proteomes" id="UP000269431">
    <property type="component" value="Chromosome"/>
</dbReference>
<dbReference type="NCBIfam" id="TIGR00041">
    <property type="entry name" value="DTMP_kinase"/>
    <property type="match status" value="1"/>
</dbReference>
<evidence type="ECO:0000313" key="15">
    <source>
        <dbReference type="EMBL" id="AZF73820.1"/>
    </source>
</evidence>
<keyword evidence="4 8" id="KW-0547">Nucleotide-binding</keyword>
<gene>
    <name evidence="8 12" type="primary">tmk</name>
    <name evidence="20" type="ORF">HFC64_15555</name>
    <name evidence="12" type="ORF">SULA_1871</name>
    <name evidence="10" type="ORF">SULB_1872</name>
    <name evidence="11" type="ORF">SULC_1870</name>
    <name evidence="13" type="ORF">SULG_09400</name>
    <name evidence="14" type="ORF">SULH_09400</name>
    <name evidence="15" type="ORF">SULI_09400</name>
    <name evidence="16" type="ORF">SULM_09390</name>
    <name evidence="17" type="ORF">SULN_09390</name>
    <name evidence="18" type="ORF">SULO_09400</name>
    <name evidence="19" type="ORF">SULZ_09325</name>
</gene>
<protein>
    <recommendedName>
        <fullName evidence="8">Probable thymidylate kinase</fullName>
        <ecNumber evidence="8">2.7.4.9</ecNumber>
    </recommendedName>
    <alternativeName>
        <fullName evidence="8">dTMP kinase</fullName>
    </alternativeName>
</protein>
<dbReference type="EMBL" id="CP011056">
    <property type="protein sequence ID" value="AKA76799.1"/>
    <property type="molecule type" value="Genomic_DNA"/>
</dbReference>
<dbReference type="Proteomes" id="UP000273443">
    <property type="component" value="Chromosome"/>
</dbReference>
<dbReference type="InterPro" id="IPR027417">
    <property type="entry name" value="P-loop_NTPase"/>
</dbReference>
<evidence type="ECO:0000313" key="24">
    <source>
        <dbReference type="Proteomes" id="UP000267993"/>
    </source>
</evidence>
<reference evidence="24 25" key="2">
    <citation type="journal article" date="2018" name="Proc. Natl. Acad. Sci. U.S.A.">
        <title>Nonmutational mechanism of inheritance in the Archaeon Sulfolobus solfataricus.</title>
        <authorList>
            <person name="Payne S."/>
            <person name="McCarthy S."/>
            <person name="Johnson T."/>
            <person name="North E."/>
            <person name="Blum P."/>
        </authorList>
    </citation>
    <scope>NUCLEOTIDE SEQUENCE [LARGE SCALE GENOMIC DNA]</scope>
    <source>
        <strain evidence="14 24">SARC-H</strain>
        <strain evidence="15 28">SARC-I</strain>
        <strain evidence="17 29">SARC-N</strain>
        <strain evidence="18 30">SARC-O</strain>
        <strain evidence="19 25">SUL120</strain>
        <strain evidence="13 26">SULG</strain>
        <strain evidence="16 27">SULM</strain>
    </source>
</reference>
<dbReference type="Proteomes" id="UP000275843">
    <property type="component" value="Chromosome"/>
</dbReference>
<name>A0A0E3K0Z9_SACSO</name>
<evidence type="ECO:0000256" key="5">
    <source>
        <dbReference type="ARBA" id="ARBA00022777"/>
    </source>
</evidence>
<dbReference type="GO" id="GO:0006235">
    <property type="term" value="P:dTTP biosynthetic process"/>
    <property type="evidence" value="ECO:0007669"/>
    <property type="project" value="UniProtKB-UniRule"/>
</dbReference>
<dbReference type="GO" id="GO:0004798">
    <property type="term" value="F:dTMP kinase activity"/>
    <property type="evidence" value="ECO:0007669"/>
    <property type="project" value="UniProtKB-UniRule"/>
</dbReference>
<evidence type="ECO:0000313" key="10">
    <source>
        <dbReference type="EMBL" id="AKA74101.1"/>
    </source>
</evidence>
<evidence type="ECO:0000313" key="23">
    <source>
        <dbReference type="Proteomes" id="UP000033106"/>
    </source>
</evidence>
<reference evidence="12" key="3">
    <citation type="submission" date="2018-10" db="EMBL/GenBank/DDBJ databases">
        <authorList>
            <person name="McCarthy S."/>
            <person name="Gradnigo J."/>
            <person name="Johnson T."/>
            <person name="Payne S."/>
            <person name="Lipzen A."/>
            <person name="Schackwitz W."/>
            <person name="Martin J."/>
            <person name="Moriyama E."/>
            <person name="Blum P."/>
        </authorList>
    </citation>
    <scope>NUCLEOTIDE SEQUENCE</scope>
    <source>
        <strain evidence="10">SARC-B</strain>
        <strain evidence="11">SARC-C</strain>
        <strain evidence="12">SULA</strain>
    </source>
</reference>
<dbReference type="KEGG" id="ssol:SULB_1872"/>
<dbReference type="Gene3D" id="3.40.50.300">
    <property type="entry name" value="P-loop containing nucleotide triphosphate hydrolases"/>
    <property type="match status" value="1"/>
</dbReference>
<evidence type="ECO:0000313" key="19">
    <source>
        <dbReference type="EMBL" id="AZF84232.1"/>
    </source>
</evidence>
<evidence type="ECO:0000256" key="4">
    <source>
        <dbReference type="ARBA" id="ARBA00022741"/>
    </source>
</evidence>
<evidence type="ECO:0000256" key="8">
    <source>
        <dbReference type="HAMAP-Rule" id="MF_00165"/>
    </source>
</evidence>
<evidence type="ECO:0000313" key="11">
    <source>
        <dbReference type="EMBL" id="AKA76799.1"/>
    </source>
</evidence>
<keyword evidence="2 8" id="KW-0808">Transferase</keyword>
<evidence type="ECO:0000313" key="28">
    <source>
        <dbReference type="Proteomes" id="UP000275843"/>
    </source>
</evidence>
<dbReference type="Proteomes" id="UP000033106">
    <property type="component" value="Chromosome"/>
</dbReference>
<comment type="catalytic activity">
    <reaction evidence="7 8">
        <text>dTMP + ATP = dTDP + ADP</text>
        <dbReference type="Rhea" id="RHEA:13517"/>
        <dbReference type="ChEBI" id="CHEBI:30616"/>
        <dbReference type="ChEBI" id="CHEBI:58369"/>
        <dbReference type="ChEBI" id="CHEBI:63528"/>
        <dbReference type="ChEBI" id="CHEBI:456216"/>
        <dbReference type="EC" id="2.7.4.9"/>
    </reaction>
</comment>
<dbReference type="PANTHER" id="PTHR10344">
    <property type="entry name" value="THYMIDYLATE KINASE"/>
    <property type="match status" value="1"/>
</dbReference>
<organism evidence="12 23">
    <name type="scientific">Saccharolobus solfataricus</name>
    <name type="common">Sulfolobus solfataricus</name>
    <dbReference type="NCBI Taxonomy" id="2287"/>
    <lineage>
        <taxon>Archaea</taxon>
        <taxon>Thermoproteota</taxon>
        <taxon>Thermoprotei</taxon>
        <taxon>Sulfolobales</taxon>
        <taxon>Sulfolobaceae</taxon>
        <taxon>Saccharolobus</taxon>
    </lineage>
</organism>
<feature type="domain" description="Thymidylate kinase-like" evidence="9">
    <location>
        <begin position="7"/>
        <end position="178"/>
    </location>
</feature>
<dbReference type="PROSITE" id="PS01331">
    <property type="entry name" value="THYMIDYLATE_KINASE"/>
    <property type="match status" value="1"/>
</dbReference>
<dbReference type="Proteomes" id="UP000267993">
    <property type="component" value="Chromosome"/>
</dbReference>
<keyword evidence="3 8" id="KW-0545">Nucleotide biosynthesis</keyword>
<evidence type="ECO:0000313" key="31">
    <source>
        <dbReference type="Proteomes" id="UP000594632"/>
    </source>
</evidence>
<dbReference type="EMBL" id="CP033239">
    <property type="protein sequence ID" value="AZF79051.1"/>
    <property type="molecule type" value="Genomic_DNA"/>
</dbReference>
<evidence type="ECO:0000313" key="18">
    <source>
        <dbReference type="EMBL" id="AZF81656.1"/>
    </source>
</evidence>
<dbReference type="EMBL" id="CP011055">
    <property type="protein sequence ID" value="AKA74101.1"/>
    <property type="molecule type" value="Genomic_DNA"/>
</dbReference>
<dbReference type="InterPro" id="IPR018094">
    <property type="entry name" value="Thymidylate_kinase"/>
</dbReference>
<dbReference type="SUPFAM" id="SSF52540">
    <property type="entry name" value="P-loop containing nucleoside triphosphate hydrolases"/>
    <property type="match status" value="1"/>
</dbReference>
<evidence type="ECO:0000313" key="14">
    <source>
        <dbReference type="EMBL" id="AZF71200.1"/>
    </source>
</evidence>
<evidence type="ECO:0000256" key="2">
    <source>
        <dbReference type="ARBA" id="ARBA00022679"/>
    </source>
</evidence>
<keyword evidence="5 8" id="KW-0418">Kinase</keyword>
<dbReference type="RefSeq" id="WP_009991374.1">
    <property type="nucleotide sequence ID" value="NZ_CP011055.2"/>
</dbReference>
<evidence type="ECO:0000313" key="27">
    <source>
        <dbReference type="Proteomes" id="UP000273443"/>
    </source>
</evidence>
<dbReference type="AlphaFoldDB" id="A0A0E3K0Z9"/>
<dbReference type="InterPro" id="IPR039430">
    <property type="entry name" value="Thymidylate_kin-like_dom"/>
</dbReference>
<evidence type="ECO:0000313" key="20">
    <source>
        <dbReference type="EMBL" id="QPG51045.1"/>
    </source>
</evidence>
<evidence type="ECO:0000313" key="29">
    <source>
        <dbReference type="Proteomes" id="UP000278715"/>
    </source>
</evidence>
<dbReference type="GO" id="GO:0006233">
    <property type="term" value="P:dTDP biosynthetic process"/>
    <property type="evidence" value="ECO:0007669"/>
    <property type="project" value="InterPro"/>
</dbReference>
<feature type="binding site" evidence="8">
    <location>
        <begin position="9"/>
        <end position="16"/>
    </location>
    <ligand>
        <name>ATP</name>
        <dbReference type="ChEBI" id="CHEBI:30616"/>
    </ligand>
</feature>
<dbReference type="KEGG" id="ssoa:SULA_1871"/>
<dbReference type="Proteomes" id="UP000278715">
    <property type="component" value="Chromosome"/>
</dbReference>
<dbReference type="CDD" id="cd01672">
    <property type="entry name" value="TMPK"/>
    <property type="match status" value="1"/>
</dbReference>
<dbReference type="GO" id="GO:0006227">
    <property type="term" value="P:dUDP biosynthetic process"/>
    <property type="evidence" value="ECO:0007669"/>
    <property type="project" value="TreeGrafter"/>
</dbReference>
<accession>A0A0E3K0Z9</accession>
<dbReference type="HAMAP" id="MF_00165">
    <property type="entry name" value="Thymidylate_kinase"/>
    <property type="match status" value="1"/>
</dbReference>
<dbReference type="EMBL" id="CP033237">
    <property type="protein sequence ID" value="AZF73820.1"/>
    <property type="molecule type" value="Genomic_DNA"/>
</dbReference>
<dbReference type="GO" id="GO:0005737">
    <property type="term" value="C:cytoplasm"/>
    <property type="evidence" value="ECO:0007669"/>
    <property type="project" value="TreeGrafter"/>
</dbReference>
<dbReference type="EMBL" id="CP033240">
    <property type="protein sequence ID" value="AZF81656.1"/>
    <property type="molecule type" value="Genomic_DNA"/>
</dbReference>
<dbReference type="PANTHER" id="PTHR10344:SF4">
    <property type="entry name" value="UMP-CMP KINASE 2, MITOCHONDRIAL"/>
    <property type="match status" value="1"/>
</dbReference>
<dbReference type="KEGG" id="ssof:SULC_1870"/>
<evidence type="ECO:0000313" key="12">
    <source>
        <dbReference type="EMBL" id="AKA79492.1"/>
    </source>
</evidence>
<dbReference type="InterPro" id="IPR018095">
    <property type="entry name" value="Thymidylate_kin_CS"/>
</dbReference>
<dbReference type="EC" id="2.7.4.9" evidence="8"/>
<dbReference type="EMBL" id="CP033238">
    <property type="protein sequence ID" value="AZF76443.1"/>
    <property type="molecule type" value="Genomic_DNA"/>
</dbReference>
<reference evidence="20 31" key="4">
    <citation type="journal article" date="2020" name="Nat. Commun.">
        <title>The structures of two archaeal type IV pili illuminate evolutionary relationships.</title>
        <authorList>
            <person name="Wang F."/>
            <person name="Baquero D.P."/>
            <person name="Su Z."/>
            <person name="Beltran L.C."/>
            <person name="Prangishvili D."/>
            <person name="Krupovic M."/>
            <person name="Egelman E.H."/>
        </authorList>
    </citation>
    <scope>NUCLEOTIDE SEQUENCE [LARGE SCALE GENOMIC DNA]</scope>
    <source>
        <strain evidence="20 31">POZ149</strain>
    </source>
</reference>
<evidence type="ECO:0000256" key="3">
    <source>
        <dbReference type="ARBA" id="ARBA00022727"/>
    </source>
</evidence>
<keyword evidence="6 8" id="KW-0067">ATP-binding</keyword>
<evidence type="ECO:0000256" key="7">
    <source>
        <dbReference type="ARBA" id="ARBA00048743"/>
    </source>
</evidence>
<dbReference type="GO" id="GO:0005524">
    <property type="term" value="F:ATP binding"/>
    <property type="evidence" value="ECO:0007669"/>
    <property type="project" value="UniProtKB-UniRule"/>
</dbReference>
<dbReference type="EMBL" id="CP011057">
    <property type="protein sequence ID" value="AKA79492.1"/>
    <property type="molecule type" value="Genomic_DNA"/>
</dbReference>
<dbReference type="GeneID" id="44129787"/>
<dbReference type="EMBL" id="CP033241">
    <property type="protein sequence ID" value="AZF84232.1"/>
    <property type="molecule type" value="Genomic_DNA"/>
</dbReference>
<evidence type="ECO:0000313" key="25">
    <source>
        <dbReference type="Proteomes" id="UP000269431"/>
    </source>
</evidence>
<dbReference type="Pfam" id="PF02223">
    <property type="entry name" value="Thymidylate_kin"/>
    <property type="match status" value="1"/>
</dbReference>
<dbReference type="Proteomes" id="UP000594632">
    <property type="component" value="Chromosome"/>
</dbReference>
<comment type="similarity">
    <text evidence="1 8">Belongs to the thymidylate kinase family.</text>
</comment>
<sequence length="189" mass="21891">MQKLIAIEGIDGSGKTTLANLLKEYLESKMKLNVIVTREPFSEDIIKLIEKIGWNDPILLVLLFAADRALHVNWLSKIRNADLIILDRYYFSSIAYQGALGVDEKWIKTVNSYFPKPDMVILLDLPIEVAISRIKNDKFNFEEKIKSLAKVREKYLKLAKEYNFYIVDANKDKNEVLEQTIKIIQKNLI</sequence>
<evidence type="ECO:0000313" key="17">
    <source>
        <dbReference type="EMBL" id="AZF79051.1"/>
    </source>
</evidence>
<evidence type="ECO:0000313" key="16">
    <source>
        <dbReference type="EMBL" id="AZF76443.1"/>
    </source>
</evidence>
<dbReference type="EMBL" id="CP033236">
    <property type="protein sequence ID" value="AZF71200.1"/>
    <property type="molecule type" value="Genomic_DNA"/>
</dbReference>
<dbReference type="Proteomes" id="UP000033057">
    <property type="component" value="Chromosome"/>
</dbReference>
<proteinExistence type="inferred from homology"/>
<dbReference type="PATRIC" id="fig|2287.6.peg.1926"/>
<evidence type="ECO:0000256" key="1">
    <source>
        <dbReference type="ARBA" id="ARBA00009776"/>
    </source>
</evidence>
<evidence type="ECO:0000313" key="30">
    <source>
        <dbReference type="Proteomes" id="UP000282269"/>
    </source>
</evidence>
<dbReference type="Proteomes" id="UP000033085">
    <property type="component" value="Chromosome"/>
</dbReference>
<reference evidence="21 22" key="1">
    <citation type="journal article" date="2015" name="Genome Announc.">
        <title>Complete Genome Sequence of Sulfolobus solfataricus Strain 98/2 and Evolved Derivatives.</title>
        <authorList>
            <person name="McCarthy S."/>
            <person name="Gradnigo J."/>
            <person name="Johnson T."/>
            <person name="Payne S."/>
            <person name="Lipzen A."/>
            <person name="Martin J."/>
            <person name="Schackwitz W."/>
            <person name="Moriyama E."/>
            <person name="Blum P."/>
        </authorList>
    </citation>
    <scope>NUCLEOTIDE SEQUENCE [LARGE SCALE GENOMIC DNA]</scope>
    <source>
        <strain evidence="21">98/2 SULC</strain>
        <strain evidence="10">SARC-B</strain>
        <strain evidence="11">SARC-C</strain>
        <strain evidence="12 23">SULA</strain>
        <strain evidence="22">SULB</strain>
    </source>
</reference>
<evidence type="ECO:0000256" key="6">
    <source>
        <dbReference type="ARBA" id="ARBA00022840"/>
    </source>
</evidence>
<dbReference type="EMBL" id="CP033235">
    <property type="protein sequence ID" value="AZF68580.1"/>
    <property type="molecule type" value="Genomic_DNA"/>
</dbReference>
<dbReference type="Proteomes" id="UP000273194">
    <property type="component" value="Chromosome"/>
</dbReference>
<evidence type="ECO:0000313" key="13">
    <source>
        <dbReference type="EMBL" id="AZF68580.1"/>
    </source>
</evidence>